<protein>
    <submittedName>
        <fullName evidence="1">OLC1v1004948C1</fullName>
    </submittedName>
</protein>
<reference evidence="1" key="1">
    <citation type="submission" date="2023-03" db="EMBL/GenBank/DDBJ databases">
        <authorList>
            <person name="Julca I."/>
        </authorList>
    </citation>
    <scope>NUCLEOTIDE SEQUENCE</scope>
</reference>
<dbReference type="Proteomes" id="UP001161247">
    <property type="component" value="Chromosome 5"/>
</dbReference>
<evidence type="ECO:0000313" key="1">
    <source>
        <dbReference type="EMBL" id="CAI9105914.1"/>
    </source>
</evidence>
<keyword evidence="2" id="KW-1185">Reference proteome</keyword>
<name>A0AAV1DDG5_OLDCO</name>
<evidence type="ECO:0000313" key="2">
    <source>
        <dbReference type="Proteomes" id="UP001161247"/>
    </source>
</evidence>
<organism evidence="1 2">
    <name type="scientific">Oldenlandia corymbosa var. corymbosa</name>
    <dbReference type="NCBI Taxonomy" id="529605"/>
    <lineage>
        <taxon>Eukaryota</taxon>
        <taxon>Viridiplantae</taxon>
        <taxon>Streptophyta</taxon>
        <taxon>Embryophyta</taxon>
        <taxon>Tracheophyta</taxon>
        <taxon>Spermatophyta</taxon>
        <taxon>Magnoliopsida</taxon>
        <taxon>eudicotyledons</taxon>
        <taxon>Gunneridae</taxon>
        <taxon>Pentapetalae</taxon>
        <taxon>asterids</taxon>
        <taxon>lamiids</taxon>
        <taxon>Gentianales</taxon>
        <taxon>Rubiaceae</taxon>
        <taxon>Rubioideae</taxon>
        <taxon>Spermacoceae</taxon>
        <taxon>Hedyotis-Oldenlandia complex</taxon>
        <taxon>Oldenlandia</taxon>
    </lineage>
</organism>
<sequence length="227" mass="25064">MLSSVLAKFAQRLSKYDVPFELTHAQKFYVEYSHSDNDNYSYFDVSLRDETMDNTETLEDNVQHQETDNTAQIILGIGNDKEMPSCAHLGGGKDQQPASFGQQPSMEITSVYQNSQDRAEALIEVSTDADGLIISDAAEDSQFQVAVERDNQPPALDQQPPAEDGVRPNANEAAQTSAGLVFLTGRNEISLAIIQQYEGSKLADVETELGLSPSTIKRRCRDMGIKR</sequence>
<dbReference type="EMBL" id="OX459122">
    <property type="protein sequence ID" value="CAI9105914.1"/>
    <property type="molecule type" value="Genomic_DNA"/>
</dbReference>
<dbReference type="AlphaFoldDB" id="A0AAV1DDG5"/>
<proteinExistence type="predicted"/>
<gene>
    <name evidence="1" type="ORF">OLC1_LOCUS14512</name>
</gene>
<accession>A0AAV1DDG5</accession>